<dbReference type="Pfam" id="PF00501">
    <property type="entry name" value="AMP-binding"/>
    <property type="match status" value="1"/>
</dbReference>
<evidence type="ECO:0000256" key="2">
    <source>
        <dbReference type="ARBA" id="ARBA00022840"/>
    </source>
</evidence>
<dbReference type="RefSeq" id="WP_173133274.1">
    <property type="nucleotide sequence ID" value="NZ_JABRWJ010000013.1"/>
</dbReference>
<sequence>MARDFSTLPQLWRKRCAEQGDRAAMRYKQRGIWSTVSWRQFFEDARAIAMAMSAAGVGPGDVVAVLAENRPEWLVVELAAQALGGIVHGIEPHATAAEAGLALQRSAARIVFVDTVEQLAKVRSSDAADLQLRQVVAFESHGLHAAEHDRIVRYDDWLASGTRLAREHPRLFDERIDQGRDDAIALFAPGAGTAVPVTQGELLVRLWSALEWMKLDSGDHVLSFEPLMQVGERVAVLAAMLALGVLVHFPESSSTVFNDLAEAAPHMVRAPARFWARLHDRVEQAMNDAPPRARRSYARALAATRRGWWRRALLRRVSRSLGLQRMRMAIVVPGDVESHVAAWYRALDIPLLSRPAA</sequence>
<organism evidence="4 5">
    <name type="scientific">Pseudaquabacterium terrae</name>
    <dbReference type="NCBI Taxonomy" id="2732868"/>
    <lineage>
        <taxon>Bacteria</taxon>
        <taxon>Pseudomonadati</taxon>
        <taxon>Pseudomonadota</taxon>
        <taxon>Betaproteobacteria</taxon>
        <taxon>Burkholderiales</taxon>
        <taxon>Sphaerotilaceae</taxon>
        <taxon>Pseudaquabacterium</taxon>
    </lineage>
</organism>
<evidence type="ECO:0000256" key="1">
    <source>
        <dbReference type="ARBA" id="ARBA00022741"/>
    </source>
</evidence>
<evidence type="ECO:0000313" key="5">
    <source>
        <dbReference type="Proteomes" id="UP000737171"/>
    </source>
</evidence>
<accession>A0ABX2ESW7</accession>
<comment type="caution">
    <text evidence="4">The sequence shown here is derived from an EMBL/GenBank/DDBJ whole genome shotgun (WGS) entry which is preliminary data.</text>
</comment>
<reference evidence="4 5" key="1">
    <citation type="submission" date="2020-05" db="EMBL/GenBank/DDBJ databases">
        <title>Aquincola sp. isolate from soil.</title>
        <authorList>
            <person name="Han J."/>
            <person name="Kim D.-U."/>
        </authorList>
    </citation>
    <scope>NUCLEOTIDE SEQUENCE [LARGE SCALE GENOMIC DNA]</scope>
    <source>
        <strain evidence="4 5">S2</strain>
    </source>
</reference>
<dbReference type="SUPFAM" id="SSF56801">
    <property type="entry name" value="Acetyl-CoA synthetase-like"/>
    <property type="match status" value="1"/>
</dbReference>
<dbReference type="Proteomes" id="UP000737171">
    <property type="component" value="Unassembled WGS sequence"/>
</dbReference>
<dbReference type="PANTHER" id="PTHR43272">
    <property type="entry name" value="LONG-CHAIN-FATTY-ACID--COA LIGASE"/>
    <property type="match status" value="1"/>
</dbReference>
<dbReference type="InterPro" id="IPR000873">
    <property type="entry name" value="AMP-dep_synth/lig_dom"/>
</dbReference>
<keyword evidence="5" id="KW-1185">Reference proteome</keyword>
<feature type="domain" description="AMP-dependent synthetase/ligase" evidence="3">
    <location>
        <begin position="13"/>
        <end position="313"/>
    </location>
</feature>
<dbReference type="InterPro" id="IPR042099">
    <property type="entry name" value="ANL_N_sf"/>
</dbReference>
<evidence type="ECO:0000313" key="4">
    <source>
        <dbReference type="EMBL" id="NRF71639.1"/>
    </source>
</evidence>
<dbReference type="Gene3D" id="3.40.50.12780">
    <property type="entry name" value="N-terminal domain of ligase-like"/>
    <property type="match status" value="1"/>
</dbReference>
<keyword evidence="1" id="KW-0547">Nucleotide-binding</keyword>
<evidence type="ECO:0000259" key="3">
    <source>
        <dbReference type="Pfam" id="PF00501"/>
    </source>
</evidence>
<dbReference type="PANTHER" id="PTHR43272:SF33">
    <property type="entry name" value="AMP-BINDING DOMAIN-CONTAINING PROTEIN-RELATED"/>
    <property type="match status" value="1"/>
</dbReference>
<keyword evidence="2" id="KW-0067">ATP-binding</keyword>
<dbReference type="EMBL" id="JABRWJ010000013">
    <property type="protein sequence ID" value="NRF71639.1"/>
    <property type="molecule type" value="Genomic_DNA"/>
</dbReference>
<name>A0ABX2ESW7_9BURK</name>
<proteinExistence type="predicted"/>
<protein>
    <submittedName>
        <fullName evidence="4">AMP-binding protein</fullName>
    </submittedName>
</protein>
<gene>
    <name evidence="4" type="ORF">HLB44_32090</name>
</gene>